<comment type="subunit">
    <text evidence="5">Homodimer.</text>
</comment>
<feature type="binding site" evidence="5">
    <location>
        <begin position="106"/>
        <end position="107"/>
    </location>
    <ligand>
        <name>pyridoxal 5'-phosphate</name>
        <dbReference type="ChEBI" id="CHEBI:597326"/>
    </ligand>
</feature>
<dbReference type="HOGENOM" id="CLU_016922_10_1_9"/>
<evidence type="ECO:0000256" key="4">
    <source>
        <dbReference type="ARBA" id="ARBA00022898"/>
    </source>
</evidence>
<dbReference type="PIRSF" id="PIRSF000521">
    <property type="entry name" value="Transaminase_4ab_Lys_Orn"/>
    <property type="match status" value="1"/>
</dbReference>
<dbReference type="Gene3D" id="3.40.640.10">
    <property type="entry name" value="Type I PLP-dependent aspartate aminotransferase-like (Major domain)"/>
    <property type="match status" value="1"/>
</dbReference>
<dbReference type="Pfam" id="PF00202">
    <property type="entry name" value="Aminotran_3"/>
    <property type="match status" value="1"/>
</dbReference>
<comment type="catalytic activity">
    <reaction evidence="5">
        <text>N(2)-acetyl-L-ornithine + 2-oxoglutarate = N-acetyl-L-glutamate 5-semialdehyde + L-glutamate</text>
        <dbReference type="Rhea" id="RHEA:18049"/>
        <dbReference type="ChEBI" id="CHEBI:16810"/>
        <dbReference type="ChEBI" id="CHEBI:29123"/>
        <dbReference type="ChEBI" id="CHEBI:29985"/>
        <dbReference type="ChEBI" id="CHEBI:57805"/>
        <dbReference type="EC" id="2.6.1.11"/>
    </reaction>
</comment>
<dbReference type="InterPro" id="IPR015424">
    <property type="entry name" value="PyrdxlP-dep_Trfase"/>
</dbReference>
<evidence type="ECO:0000313" key="7">
    <source>
        <dbReference type="Proteomes" id="UP000001349"/>
    </source>
</evidence>
<feature type="binding site" evidence="5">
    <location>
        <position position="142"/>
    </location>
    <ligand>
        <name>N(2)-acetyl-L-ornithine</name>
        <dbReference type="ChEBI" id="CHEBI:57805"/>
    </ligand>
</feature>
<dbReference type="InterPro" id="IPR004636">
    <property type="entry name" value="AcOrn/SuccOrn_fam"/>
</dbReference>
<dbReference type="Proteomes" id="UP000001349">
    <property type="component" value="Chromosome"/>
</dbReference>
<keyword evidence="5" id="KW-0055">Arginine biosynthesis</keyword>
<dbReference type="InterPro" id="IPR005814">
    <property type="entry name" value="Aminotrans_3"/>
</dbReference>
<dbReference type="eggNOG" id="COG4992">
    <property type="taxonomic scope" value="Bacteria"/>
</dbReference>
<evidence type="ECO:0000256" key="5">
    <source>
        <dbReference type="HAMAP-Rule" id="MF_01107"/>
    </source>
</evidence>
<evidence type="ECO:0000256" key="3">
    <source>
        <dbReference type="ARBA" id="ARBA00022679"/>
    </source>
</evidence>
<comment type="miscellaneous">
    <text evidence="5">May also have succinyldiaminopimelate aminotransferase activity, thus carrying out the corresponding step in lysine biosynthesis.</text>
</comment>
<dbReference type="STRING" id="394503.Ccel_2912"/>
<dbReference type="FunFam" id="3.40.640.10:FF:000004">
    <property type="entry name" value="Acetylornithine aminotransferase"/>
    <property type="match status" value="1"/>
</dbReference>
<keyword evidence="2 5" id="KW-0028">Amino-acid biosynthesis</keyword>
<feature type="binding site" evidence="5">
    <location>
        <begin position="224"/>
        <end position="227"/>
    </location>
    <ligand>
        <name>pyridoxal 5'-phosphate</name>
        <dbReference type="ChEBI" id="CHEBI:597326"/>
    </ligand>
</feature>
<keyword evidence="1 5" id="KW-0032">Aminotransferase</keyword>
<reference evidence="6 7" key="1">
    <citation type="submission" date="2009-01" db="EMBL/GenBank/DDBJ databases">
        <title>Complete sequence of Clostridium cellulolyticum H10.</title>
        <authorList>
            <consortium name="US DOE Joint Genome Institute"/>
            <person name="Lucas S."/>
            <person name="Copeland A."/>
            <person name="Lapidus A."/>
            <person name="Glavina del Rio T."/>
            <person name="Dalin E."/>
            <person name="Tice H."/>
            <person name="Bruce D."/>
            <person name="Goodwin L."/>
            <person name="Pitluck S."/>
            <person name="Chertkov O."/>
            <person name="Saunders E."/>
            <person name="Brettin T."/>
            <person name="Detter J.C."/>
            <person name="Han C."/>
            <person name="Larimer F."/>
            <person name="Land M."/>
            <person name="Hauser L."/>
            <person name="Kyrpides N."/>
            <person name="Ivanova N."/>
            <person name="Zhou J."/>
            <person name="Richardson P."/>
        </authorList>
    </citation>
    <scope>NUCLEOTIDE SEQUENCE [LARGE SCALE GENOMIC DNA]</scope>
    <source>
        <strain evidence="7">ATCC 35319 / DSM 5812 / JCM 6584 / H10</strain>
    </source>
</reference>
<dbReference type="SUPFAM" id="SSF53383">
    <property type="entry name" value="PLP-dependent transferases"/>
    <property type="match status" value="1"/>
</dbReference>
<dbReference type="PROSITE" id="PS00600">
    <property type="entry name" value="AA_TRANSFER_CLASS_3"/>
    <property type="match status" value="1"/>
</dbReference>
<accession>B8I8A6</accession>
<protein>
    <recommendedName>
        <fullName evidence="5">Acetylornithine aminotransferase</fullName>
        <shortName evidence="5">ACOAT</shortName>
        <ecNumber evidence="5">2.6.1.11</ecNumber>
    </recommendedName>
</protein>
<feature type="modified residue" description="N6-(pyridoxal phosphate)lysine" evidence="5">
    <location>
        <position position="253"/>
    </location>
</feature>
<keyword evidence="3 5" id="KW-0808">Transferase</keyword>
<keyword evidence="7" id="KW-1185">Reference proteome</keyword>
<comment type="cofactor">
    <cofactor evidence="5">
        <name>pyridoxal 5'-phosphate</name>
        <dbReference type="ChEBI" id="CHEBI:597326"/>
    </cofactor>
    <text evidence="5">Binds 1 pyridoxal phosphate per subunit.</text>
</comment>
<dbReference type="OrthoDB" id="9801052at2"/>
<comment type="subcellular location">
    <subcellularLocation>
        <location evidence="5">Cytoplasm</location>
    </subcellularLocation>
</comment>
<feature type="binding site" evidence="5">
    <location>
        <position position="282"/>
    </location>
    <ligand>
        <name>pyridoxal 5'-phosphate</name>
        <dbReference type="ChEBI" id="CHEBI:597326"/>
    </ligand>
</feature>
<proteinExistence type="inferred from homology"/>
<gene>
    <name evidence="5" type="primary">argD</name>
    <name evidence="6" type="ordered locus">Ccel_2912</name>
</gene>
<dbReference type="PANTHER" id="PTHR11986">
    <property type="entry name" value="AMINOTRANSFERASE CLASS III"/>
    <property type="match status" value="1"/>
</dbReference>
<dbReference type="KEGG" id="cce:Ccel_2912"/>
<dbReference type="NCBIfam" id="TIGR00707">
    <property type="entry name" value="argD"/>
    <property type="match status" value="1"/>
</dbReference>
<dbReference type="GO" id="GO:0005737">
    <property type="term" value="C:cytoplasm"/>
    <property type="evidence" value="ECO:0007669"/>
    <property type="project" value="UniProtKB-SubCell"/>
</dbReference>
<dbReference type="UniPathway" id="UPA00068">
    <property type="reaction ID" value="UER00109"/>
</dbReference>
<dbReference type="GO" id="GO:0006526">
    <property type="term" value="P:L-arginine biosynthetic process"/>
    <property type="evidence" value="ECO:0007669"/>
    <property type="project" value="UniProtKB-UniRule"/>
</dbReference>
<feature type="binding site" evidence="5">
    <location>
        <position position="139"/>
    </location>
    <ligand>
        <name>pyridoxal 5'-phosphate</name>
        <dbReference type="ChEBI" id="CHEBI:597326"/>
    </ligand>
</feature>
<dbReference type="NCBIfam" id="NF002325">
    <property type="entry name" value="PRK01278.1"/>
    <property type="match status" value="1"/>
</dbReference>
<evidence type="ECO:0000256" key="1">
    <source>
        <dbReference type="ARBA" id="ARBA00022576"/>
    </source>
</evidence>
<dbReference type="EC" id="2.6.1.11" evidence="5"/>
<comment type="pathway">
    <text evidence="5">Amino-acid biosynthesis; L-arginine biosynthesis; N(2)-acetyl-L-ornithine from L-glutamate: step 4/4.</text>
</comment>
<dbReference type="EMBL" id="CP001348">
    <property type="protein sequence ID" value="ACL77206.1"/>
    <property type="molecule type" value="Genomic_DNA"/>
</dbReference>
<dbReference type="InterPro" id="IPR050103">
    <property type="entry name" value="Class-III_PLP-dep_AT"/>
</dbReference>
<keyword evidence="5" id="KW-0963">Cytoplasm</keyword>
<dbReference type="GO" id="GO:0003992">
    <property type="term" value="F:N2-acetyl-L-ornithine:2-oxoglutarate 5-aminotransferase activity"/>
    <property type="evidence" value="ECO:0007669"/>
    <property type="project" value="UniProtKB-UniRule"/>
</dbReference>
<organism evidence="6 7">
    <name type="scientific">Ruminiclostridium cellulolyticum (strain ATCC 35319 / DSM 5812 / JCM 6584 / H10)</name>
    <name type="common">Clostridium cellulolyticum</name>
    <dbReference type="NCBI Taxonomy" id="394503"/>
    <lineage>
        <taxon>Bacteria</taxon>
        <taxon>Bacillati</taxon>
        <taxon>Bacillota</taxon>
        <taxon>Clostridia</taxon>
        <taxon>Eubacteriales</taxon>
        <taxon>Oscillospiraceae</taxon>
        <taxon>Ruminiclostridium</taxon>
    </lineage>
</organism>
<dbReference type="HAMAP" id="MF_01107">
    <property type="entry name" value="ArgD_aminotrans_3"/>
    <property type="match status" value="1"/>
</dbReference>
<dbReference type="CDD" id="cd00610">
    <property type="entry name" value="OAT_like"/>
    <property type="match status" value="1"/>
</dbReference>
<evidence type="ECO:0000313" key="6">
    <source>
        <dbReference type="EMBL" id="ACL77206.1"/>
    </source>
</evidence>
<keyword evidence="4 5" id="KW-0663">Pyridoxal phosphate</keyword>
<dbReference type="GO" id="GO:0042802">
    <property type="term" value="F:identical protein binding"/>
    <property type="evidence" value="ECO:0007669"/>
    <property type="project" value="TreeGrafter"/>
</dbReference>
<name>B8I8A6_RUMCH</name>
<dbReference type="InterPro" id="IPR049704">
    <property type="entry name" value="Aminotrans_3_PPA_site"/>
</dbReference>
<feature type="binding site" evidence="5">
    <location>
        <position position="281"/>
    </location>
    <ligand>
        <name>N(2)-acetyl-L-ornithine</name>
        <dbReference type="ChEBI" id="CHEBI:57805"/>
    </ligand>
</feature>
<dbReference type="InterPro" id="IPR015421">
    <property type="entry name" value="PyrdxlP-dep_Trfase_major"/>
</dbReference>
<dbReference type="PANTHER" id="PTHR11986:SF79">
    <property type="entry name" value="ACETYLORNITHINE AMINOTRANSFERASE, MITOCHONDRIAL"/>
    <property type="match status" value="1"/>
</dbReference>
<dbReference type="RefSeq" id="WP_015926273.1">
    <property type="nucleotide sequence ID" value="NC_011898.1"/>
</dbReference>
<sequence length="400" mass="44135">MILKKIQEYDDKYYMNTFGKRIPISFKKGKGIHLWSTAGEKYTDFFSGIAVNSIGYGHPIFTEMVCEQLNKLVHCSNLYYIEPQAKLAKELVENSCADKVFFANSGAEANEGAIKLARIYFKKLGFPEKYEIITLHKSFHGRTITTLSATGQKKYATPFEPLTPGFKKVPQNDFAALEAAVTENTCAIMLEPVQGESGVYPCDCEYMKKVRKLCDDKNLLLIFDEVQTGMGRTGKLFGYQNFNIEPDIFTLAKALGGGIPIGALCAKESVAKAFTPGDHGSTFGGNPLACTAGLAVMKIMKDEKLPENAQEIGSYINSELEKLASSSCPIISEVRVSGLMIGIELNKPIAPDIKSKMFEKKYLIANVGQNILRILPPLIITQKDADDFIATLKSVIEELN</sequence>
<dbReference type="AlphaFoldDB" id="B8I8A6"/>
<dbReference type="Gene3D" id="3.90.1150.10">
    <property type="entry name" value="Aspartate Aminotransferase, domain 1"/>
    <property type="match status" value="1"/>
</dbReference>
<dbReference type="InterPro" id="IPR015422">
    <property type="entry name" value="PyrdxlP-dep_Trfase_small"/>
</dbReference>
<evidence type="ECO:0000256" key="2">
    <source>
        <dbReference type="ARBA" id="ARBA00022605"/>
    </source>
</evidence>
<dbReference type="GO" id="GO:0030170">
    <property type="term" value="F:pyridoxal phosphate binding"/>
    <property type="evidence" value="ECO:0007669"/>
    <property type="project" value="InterPro"/>
</dbReference>
<comment type="similarity">
    <text evidence="5">Belongs to the class-III pyridoxal-phosphate-dependent aminotransferase family. ArgD subfamily.</text>
</comment>